<dbReference type="PANTHER" id="PTHR22576">
    <property type="entry name" value="MUCOSA ASSOCIATED LYMPHOID TISSUE LYMPHOMA TRANSLOCATION PROTEIN 1/PARACASPASE"/>
    <property type="match status" value="1"/>
</dbReference>
<accession>A0A5P2XGI9</accession>
<dbReference type="PROSITE" id="PS00018">
    <property type="entry name" value="EF_HAND_1"/>
    <property type="match status" value="1"/>
</dbReference>
<dbReference type="EMBL" id="JACHJD010000002">
    <property type="protein sequence ID" value="MBB5102395.1"/>
    <property type="molecule type" value="Genomic_DNA"/>
</dbReference>
<dbReference type="Proteomes" id="UP000326505">
    <property type="component" value="Chromosome"/>
</dbReference>
<feature type="region of interest" description="Disordered" evidence="1">
    <location>
        <begin position="255"/>
        <end position="308"/>
    </location>
</feature>
<organism evidence="5 6">
    <name type="scientific">Streptomyces spectabilis</name>
    <dbReference type="NCBI Taxonomy" id="68270"/>
    <lineage>
        <taxon>Bacteria</taxon>
        <taxon>Bacillati</taxon>
        <taxon>Actinomycetota</taxon>
        <taxon>Actinomycetes</taxon>
        <taxon>Kitasatosporales</taxon>
        <taxon>Streptomycetaceae</taxon>
        <taxon>Streptomyces</taxon>
    </lineage>
</organism>
<evidence type="ECO:0000313" key="4">
    <source>
        <dbReference type="EMBL" id="MBB5102395.1"/>
    </source>
</evidence>
<dbReference type="InterPro" id="IPR011600">
    <property type="entry name" value="Pept_C14_caspase"/>
</dbReference>
<dbReference type="Pfam" id="PF00656">
    <property type="entry name" value="Peptidase_C14"/>
    <property type="match status" value="1"/>
</dbReference>
<reference evidence="4 7" key="2">
    <citation type="submission" date="2020-08" db="EMBL/GenBank/DDBJ databases">
        <title>Genomic Encyclopedia of Type Strains, Phase III (KMG-III): the genomes of soil and plant-associated and newly described type strains.</title>
        <authorList>
            <person name="Whitman W."/>
        </authorList>
    </citation>
    <scope>NUCLEOTIDE SEQUENCE [LARGE SCALE GENOMIC DNA]</scope>
    <source>
        <strain evidence="4 7">CECT 3146</strain>
    </source>
</reference>
<sequence>MGVPQRDALLVATSSYHDPQLRELRAPDQDVRALAEVLTAPHIGNYSVHTVRNESAHVIRRRLQEFLVRRRTDDQLFIYFSCHGIKDDDGCLYFAGVDTDHDPELLESSAVPAAFLSAELQRCAARSIVVLLDCCYSGAFTPSTKADRSVNLRERFEGTGIAVITATNALQFAWEDSRITELDRGSLSTFTAAVVDGLRTGQADVDGDGVVSVDDLYLHVRDRILADGGRQTPRRWLLGCDGRLAVARVPSEDLPLPTAPAHRRTGPLAHDVRTKTTVVPPRPSSPPPLPRAEAPSHRAYSPDPHRGMPVMHDPPRFWPADSGEQPLQVFAAYLRAVFPYTRRTPEQFERAHGYSGGEVTRFLGGQVVPTPTFISDLIQELHMGGILAPETEGQMCAGYEGLLDYAIQRPHALAVYRNYWDDFSAEQQRRLAMNEHSLLERDIEWCEREVDRAWASSDFARTEQLQGQIRRMRSRRAALSRGAAPVRPSRDLRPEDGHELPGRGDSRPRGPVVVLYAALTLLLFILGAFLVTVSLQ</sequence>
<dbReference type="GO" id="GO:0006508">
    <property type="term" value="P:proteolysis"/>
    <property type="evidence" value="ECO:0007669"/>
    <property type="project" value="InterPro"/>
</dbReference>
<feature type="transmembrane region" description="Helical" evidence="2">
    <location>
        <begin position="513"/>
        <end position="535"/>
    </location>
</feature>
<evidence type="ECO:0000313" key="6">
    <source>
        <dbReference type="Proteomes" id="UP000326505"/>
    </source>
</evidence>
<feature type="region of interest" description="Disordered" evidence="1">
    <location>
        <begin position="475"/>
        <end position="505"/>
    </location>
</feature>
<dbReference type="EMBL" id="CP023690">
    <property type="protein sequence ID" value="QEV64147.1"/>
    <property type="molecule type" value="Genomic_DNA"/>
</dbReference>
<feature type="compositionally biased region" description="Pro residues" evidence="1">
    <location>
        <begin position="280"/>
        <end position="290"/>
    </location>
</feature>
<dbReference type="PANTHER" id="PTHR22576:SF37">
    <property type="entry name" value="MUCOSA-ASSOCIATED LYMPHOID TISSUE LYMPHOMA TRANSLOCATION PROTEIN 1"/>
    <property type="match status" value="1"/>
</dbReference>
<evidence type="ECO:0000313" key="7">
    <source>
        <dbReference type="Proteomes" id="UP000549009"/>
    </source>
</evidence>
<dbReference type="KEGG" id="sspb:CP982_40175"/>
<dbReference type="InterPro" id="IPR052039">
    <property type="entry name" value="Caspase-related_regulators"/>
</dbReference>
<feature type="compositionally biased region" description="Basic and acidic residues" evidence="1">
    <location>
        <begin position="488"/>
        <end position="505"/>
    </location>
</feature>
<proteinExistence type="predicted"/>
<evidence type="ECO:0000256" key="1">
    <source>
        <dbReference type="SAM" id="MobiDB-lite"/>
    </source>
</evidence>
<dbReference type="RefSeq" id="WP_150515007.1">
    <property type="nucleotide sequence ID" value="NZ_BMSQ01000010.1"/>
</dbReference>
<keyword evidence="2" id="KW-0472">Membrane</keyword>
<evidence type="ECO:0000259" key="3">
    <source>
        <dbReference type="Pfam" id="PF00656"/>
    </source>
</evidence>
<keyword evidence="2" id="KW-0812">Transmembrane</keyword>
<name>A0A5P2XGI9_STRST</name>
<keyword evidence="7" id="KW-1185">Reference proteome</keyword>
<protein>
    <submittedName>
        <fullName evidence="5">Caspase family protein</fullName>
    </submittedName>
</protein>
<dbReference type="Gene3D" id="3.40.50.1460">
    <property type="match status" value="1"/>
</dbReference>
<evidence type="ECO:0000313" key="5">
    <source>
        <dbReference type="EMBL" id="QEV64147.1"/>
    </source>
</evidence>
<dbReference type="AlphaFoldDB" id="A0A5P2XGI9"/>
<dbReference type="GO" id="GO:0004197">
    <property type="term" value="F:cysteine-type endopeptidase activity"/>
    <property type="evidence" value="ECO:0007669"/>
    <property type="project" value="InterPro"/>
</dbReference>
<gene>
    <name evidence="5" type="ORF">CP982_40175</name>
    <name evidence="4" type="ORF">FHS40_001448</name>
</gene>
<dbReference type="OrthoDB" id="491589at2"/>
<reference evidence="5 6" key="1">
    <citation type="submission" date="2017-09" db="EMBL/GenBank/DDBJ databases">
        <authorList>
            <person name="Lee N."/>
            <person name="Cho B.-K."/>
        </authorList>
    </citation>
    <scope>NUCLEOTIDE SEQUENCE [LARGE SCALE GENOMIC DNA]</scope>
    <source>
        <strain evidence="5 6">ATCC 27465</strain>
    </source>
</reference>
<dbReference type="InterPro" id="IPR018247">
    <property type="entry name" value="EF_Hand_1_Ca_BS"/>
</dbReference>
<dbReference type="NCBIfam" id="NF047832">
    <property type="entry name" value="caspase_w_EACC1"/>
    <property type="match status" value="1"/>
</dbReference>
<feature type="domain" description="Peptidase C14 caspase" evidence="3">
    <location>
        <begin position="8"/>
        <end position="233"/>
    </location>
</feature>
<dbReference type="InterPro" id="IPR029030">
    <property type="entry name" value="Caspase-like_dom_sf"/>
</dbReference>
<evidence type="ECO:0000256" key="2">
    <source>
        <dbReference type="SAM" id="Phobius"/>
    </source>
</evidence>
<dbReference type="SUPFAM" id="SSF52129">
    <property type="entry name" value="Caspase-like"/>
    <property type="match status" value="1"/>
</dbReference>
<dbReference type="Proteomes" id="UP000549009">
    <property type="component" value="Unassembled WGS sequence"/>
</dbReference>
<keyword evidence="2" id="KW-1133">Transmembrane helix</keyword>